<comment type="caution">
    <text evidence="2">The sequence shown here is derived from an EMBL/GenBank/DDBJ whole genome shotgun (WGS) entry which is preliminary data.</text>
</comment>
<dbReference type="EMBL" id="BSEL01000002">
    <property type="protein sequence ID" value="GLJ66656.1"/>
    <property type="molecule type" value="Genomic_DNA"/>
</dbReference>
<gene>
    <name evidence="2" type="ORF">GCM10017579_06920</name>
</gene>
<reference evidence="2" key="1">
    <citation type="journal article" date="2014" name="Int. J. Syst. Evol. Microbiol.">
        <title>Complete genome of a new Firmicutes species belonging to the dominant human colonic microbiota ('Ruminococcus bicirculans') reveals two chromosomes and a selective capacity to utilize plant glucans.</title>
        <authorList>
            <consortium name="NISC Comparative Sequencing Program"/>
            <person name="Wegmann U."/>
            <person name="Louis P."/>
            <person name="Goesmann A."/>
            <person name="Henrissat B."/>
            <person name="Duncan S.H."/>
            <person name="Flint H.J."/>
        </authorList>
    </citation>
    <scope>NUCLEOTIDE SEQUENCE</scope>
    <source>
        <strain evidence="2">VKM Ac-1246</strain>
    </source>
</reference>
<dbReference type="Pfam" id="PF19650">
    <property type="entry name" value="DUF6153"/>
    <property type="match status" value="1"/>
</dbReference>
<evidence type="ECO:0000256" key="1">
    <source>
        <dbReference type="SAM" id="Phobius"/>
    </source>
</evidence>
<proteinExistence type="predicted"/>
<organism evidence="2 3">
    <name type="scientific">Nocardioides luteus</name>
    <dbReference type="NCBI Taxonomy" id="1844"/>
    <lineage>
        <taxon>Bacteria</taxon>
        <taxon>Bacillati</taxon>
        <taxon>Actinomycetota</taxon>
        <taxon>Actinomycetes</taxon>
        <taxon>Propionibacteriales</taxon>
        <taxon>Nocardioidaceae</taxon>
        <taxon>Nocardioides</taxon>
    </lineage>
</organism>
<keyword evidence="1" id="KW-1133">Transmembrane helix</keyword>
<keyword evidence="1" id="KW-0812">Transmembrane</keyword>
<evidence type="ECO:0008006" key="4">
    <source>
        <dbReference type="Google" id="ProtNLM"/>
    </source>
</evidence>
<dbReference type="Proteomes" id="UP001142292">
    <property type="component" value="Unassembled WGS sequence"/>
</dbReference>
<feature type="transmembrane region" description="Helical" evidence="1">
    <location>
        <begin position="88"/>
        <end position="107"/>
    </location>
</feature>
<reference evidence="2" key="2">
    <citation type="submission" date="2023-01" db="EMBL/GenBank/DDBJ databases">
        <authorList>
            <person name="Sun Q."/>
            <person name="Evtushenko L."/>
        </authorList>
    </citation>
    <scope>NUCLEOTIDE SEQUENCE</scope>
    <source>
        <strain evidence="2">VKM Ac-1246</strain>
    </source>
</reference>
<dbReference type="RefSeq" id="WP_189119491.1">
    <property type="nucleotide sequence ID" value="NZ_BMRK01000013.1"/>
</dbReference>
<evidence type="ECO:0000313" key="2">
    <source>
        <dbReference type="EMBL" id="GLJ66656.1"/>
    </source>
</evidence>
<accession>A0ABQ5SS88</accession>
<dbReference type="InterPro" id="IPR046151">
    <property type="entry name" value="DUF6153"/>
</dbReference>
<protein>
    <recommendedName>
        <fullName evidence="4">DUF2946 domain-containing protein</fullName>
    </recommendedName>
</protein>
<keyword evidence="3" id="KW-1185">Reference proteome</keyword>
<keyword evidence="1" id="KW-0472">Membrane</keyword>
<sequence length="149" mass="15850">MWTAARTDRRTPRFVRALLLAAVVATVAGLLAMHALSPHGTATDGEHGPLTLPAAHVGHTHALDHAARTGHATGHTDHTGDPGDGHTAMMLCAAFLIAVGALLLSRLRRTPVWWFARSPGLPRRGDPMRLVSRPATGPPAVWAYSVIRC</sequence>
<name>A0ABQ5SS88_9ACTN</name>
<evidence type="ECO:0000313" key="3">
    <source>
        <dbReference type="Proteomes" id="UP001142292"/>
    </source>
</evidence>
<feature type="transmembrane region" description="Helical" evidence="1">
    <location>
        <begin position="14"/>
        <end position="36"/>
    </location>
</feature>